<reference evidence="1 2" key="1">
    <citation type="journal article" date="2016" name="Mol. Biol. Evol.">
        <title>Comparative Genomics of Early-Diverging Mushroom-Forming Fungi Provides Insights into the Origins of Lignocellulose Decay Capabilities.</title>
        <authorList>
            <person name="Nagy L.G."/>
            <person name="Riley R."/>
            <person name="Tritt A."/>
            <person name="Adam C."/>
            <person name="Daum C."/>
            <person name="Floudas D."/>
            <person name="Sun H."/>
            <person name="Yadav J.S."/>
            <person name="Pangilinan J."/>
            <person name="Larsson K.H."/>
            <person name="Matsuura K."/>
            <person name="Barry K."/>
            <person name="Labutti K."/>
            <person name="Kuo R."/>
            <person name="Ohm R.A."/>
            <person name="Bhattacharya S.S."/>
            <person name="Shirouzu T."/>
            <person name="Yoshinaga Y."/>
            <person name="Martin F.M."/>
            <person name="Grigoriev I.V."/>
            <person name="Hibbett D.S."/>
        </authorList>
    </citation>
    <scope>NUCLEOTIDE SEQUENCE [LARGE SCALE GENOMIC DNA]</scope>
    <source>
        <strain evidence="1 2">HHB12029</strain>
    </source>
</reference>
<dbReference type="EMBL" id="KV426023">
    <property type="protein sequence ID" value="KZV91668.1"/>
    <property type="molecule type" value="Genomic_DNA"/>
</dbReference>
<evidence type="ECO:0000313" key="2">
    <source>
        <dbReference type="Proteomes" id="UP000077266"/>
    </source>
</evidence>
<sequence length="259" mass="28389">MCAQGFASSRDRDTCPIDRASSRACHTEWIPVRLLGTRLPMTGPRDDWMPTSLAGCQALVQSRPSRGLRLLRPKQSRRVCLSYRHARAVSWMSLRRLSGRVPSDISRVTTETNSQTVSVLRRCILRRYLGCPSGACSVVWLSEPSRASRASHPKRPRRVYLRYAGAIVTVTGYLGCPSGACRVACRSKPSPASRASRPKRAHNVYLQCGAIVTPTRYLGCPSGACPVACLPSTRGVIIFARNPLDIGLANGTRAPRTKN</sequence>
<organism evidence="1 2">
    <name type="scientific">Exidia glandulosa HHB12029</name>
    <dbReference type="NCBI Taxonomy" id="1314781"/>
    <lineage>
        <taxon>Eukaryota</taxon>
        <taxon>Fungi</taxon>
        <taxon>Dikarya</taxon>
        <taxon>Basidiomycota</taxon>
        <taxon>Agaricomycotina</taxon>
        <taxon>Agaricomycetes</taxon>
        <taxon>Auriculariales</taxon>
        <taxon>Exidiaceae</taxon>
        <taxon>Exidia</taxon>
    </lineage>
</organism>
<dbReference type="InParanoid" id="A0A165HA87"/>
<dbReference type="AlphaFoldDB" id="A0A165HA87"/>
<accession>A0A165HA87</accession>
<proteinExistence type="predicted"/>
<keyword evidence="2" id="KW-1185">Reference proteome</keyword>
<evidence type="ECO:0000313" key="1">
    <source>
        <dbReference type="EMBL" id="KZV91668.1"/>
    </source>
</evidence>
<name>A0A165HA87_EXIGL</name>
<protein>
    <submittedName>
        <fullName evidence="1">Uncharacterized protein</fullName>
    </submittedName>
</protein>
<dbReference type="Proteomes" id="UP000077266">
    <property type="component" value="Unassembled WGS sequence"/>
</dbReference>
<gene>
    <name evidence="1" type="ORF">EXIGLDRAFT_92711</name>
</gene>